<evidence type="ECO:0000256" key="2">
    <source>
        <dbReference type="SAM" id="Phobius"/>
    </source>
</evidence>
<dbReference type="PANTHER" id="PTHR22674:SF6">
    <property type="entry name" value="NTPASE KAP FAMILY P-LOOP DOMAIN-CONTAINING PROTEIN 1"/>
    <property type="match status" value="1"/>
</dbReference>
<evidence type="ECO:0000313" key="5">
    <source>
        <dbReference type="Proteomes" id="UP001139384"/>
    </source>
</evidence>
<feature type="region of interest" description="Disordered" evidence="1">
    <location>
        <begin position="710"/>
        <end position="730"/>
    </location>
</feature>
<reference evidence="4" key="1">
    <citation type="submission" date="2022-01" db="EMBL/GenBank/DDBJ databases">
        <title>Draft Genome Sequences of Seven Type Strains of the Genus Streptomyces.</title>
        <authorList>
            <person name="Aziz S."/>
            <person name="Coretto E."/>
            <person name="Chronakova A."/>
            <person name="Sproer C."/>
            <person name="Huber K."/>
            <person name="Nouioui I."/>
            <person name="Gross H."/>
        </authorList>
    </citation>
    <scope>NUCLEOTIDE SEQUENCE</scope>
    <source>
        <strain evidence="4">DSM 103493</strain>
    </source>
</reference>
<dbReference type="PANTHER" id="PTHR22674">
    <property type="entry name" value="NTPASE, KAP FAMILY P-LOOP DOMAIN-CONTAINING 1"/>
    <property type="match status" value="1"/>
</dbReference>
<keyword evidence="2" id="KW-1133">Transmembrane helix</keyword>
<accession>A0A9X1PXT0</accession>
<evidence type="ECO:0000256" key="1">
    <source>
        <dbReference type="SAM" id="MobiDB-lite"/>
    </source>
</evidence>
<feature type="transmembrane region" description="Helical" evidence="2">
    <location>
        <begin position="138"/>
        <end position="159"/>
    </location>
</feature>
<dbReference type="RefSeq" id="WP_234763281.1">
    <property type="nucleotide sequence ID" value="NZ_JAKEIP010000051.1"/>
</dbReference>
<dbReference type="SUPFAM" id="SSF52540">
    <property type="entry name" value="P-loop containing nucleoside triphosphate hydrolases"/>
    <property type="match status" value="1"/>
</dbReference>
<keyword evidence="2" id="KW-0472">Membrane</keyword>
<name>A0A9X1PXT0_STRM4</name>
<evidence type="ECO:0000259" key="3">
    <source>
        <dbReference type="Pfam" id="PF07693"/>
    </source>
</evidence>
<feature type="domain" description="KAP NTPase" evidence="3">
    <location>
        <begin position="31"/>
        <end position="367"/>
    </location>
</feature>
<dbReference type="InterPro" id="IPR052754">
    <property type="entry name" value="NTPase_KAP_P-loop"/>
</dbReference>
<protein>
    <submittedName>
        <fullName evidence="4">KAP family NTPase</fullName>
    </submittedName>
</protein>
<feature type="transmembrane region" description="Helical" evidence="2">
    <location>
        <begin position="171"/>
        <end position="193"/>
    </location>
</feature>
<comment type="caution">
    <text evidence="4">The sequence shown here is derived from an EMBL/GenBank/DDBJ whole genome shotgun (WGS) entry which is preliminary data.</text>
</comment>
<organism evidence="4 5">
    <name type="scientific">Streptomyces muensis</name>
    <dbReference type="NCBI Taxonomy" id="1077944"/>
    <lineage>
        <taxon>Bacteria</taxon>
        <taxon>Bacillati</taxon>
        <taxon>Actinomycetota</taxon>
        <taxon>Actinomycetes</taxon>
        <taxon>Kitasatosporales</taxon>
        <taxon>Streptomycetaceae</taxon>
        <taxon>Streptomyces</taxon>
    </lineage>
</organism>
<dbReference type="InterPro" id="IPR027417">
    <property type="entry name" value="P-loop_NTPase"/>
</dbReference>
<dbReference type="Pfam" id="PF07693">
    <property type="entry name" value="KAP_NTPase"/>
    <property type="match status" value="1"/>
</dbReference>
<keyword evidence="2" id="KW-0812">Transmembrane</keyword>
<gene>
    <name evidence="4" type="ORF">L0P92_15480</name>
</gene>
<sequence>MAQGDSSRIEPDDLIRDREVDNAQGDRLAHSHIAEQLYDVVLSVPTPTNIAVWGPWGSGKSGVANLLRGLLEKQRDVRFVRFDAFKYAENPLRRNFIMAVATALGIKDAKFHDELYGGRVAVKLQFERGAVWRLLKMFGWMFGAVVAFFAITMALFAWLHGGAFRPTFANMLAGALKAGIAPAALLTSLMVLVSRTLTREHKTEAADSDEQFERLFADLVTRSRVERLVVFVDELDRCKPSDVVATLDALRTFLGADRCVFVVAADQQVLEEALTRALEQATPQDAVNPYYSSGSGYLDKVFQYQLSLPPLLVPKVTSFAADLVRGRGGVWAAVDVNLVVSILVPSHVRSPRRVKALLNTFVLTYRLAQRRAADGLLEIDPARRVEEIAKLVCLRVEFPLFARDLLLDHRLCAFVLALGANPEADLGPVSERVKDAARRYANLNAPVDQLLSAPEDLDEHENEDRKAADVRKHHGQQLVAYLKKTRNVLGPGRDLIFMETSGSVFQLPATVAETLEQQAQNAELDAVLSSVGGLPAEDRSAALALLLQQARDAIGLEEENVAHAVLAVCGDTAVSLDGTADTAVETLTPILANSPHALPDEVLPGCWRLAVASDRPAAVEMRTIVLGHSSVRDSSATAAMVIRQVEPALAADPGLVQQLVSHHLLGEEEDMADMLAALSSSQAAILMEQVGPHVAKELRVLIETHEEWTKAQGQPTAVPSAPPTEPASPDEALRRLEELLEHWCEECPEAAHAVVGLLLALDSKSGRDIVERNANNIPIVQEPALARAVLSSVHRRSISHWPTWLGLLDPRSPIAEMTVEFDTSLKKLWSLASAPDSTPKPEEVGRAADSLMRLFDDQPPGRHPHITPFVLPSLSQPSTDEEAEEQLRLLVVLQPLENSGLLQRAAFVRHQAANVTRLLTDGESLLVSDDSTIVTYIESLVNDCLRDLGSPGPAPLSPEEARALVTALDEGGWLPGNEHTRLQVRARHLLVTGGVAREGLQPLPTAADMADYARRCPEYAGETLAAWIALEQPLASELLKAVSAGLRQLSPMQADAALLQAVASRLAALPAQDQAGFWRDLLAGPGTRLPAQMLTSAGWPSLPDALTAELLIERYARASRNPDRRAVLDLWRAANVTTPGARRDLIQTILLPMLEANQGSAELAIQYLPQLMESVPKGMGKAAREAVEASGKKWRSLEERGIKALTAVGYRTERTGLLRTRRISRSNDD</sequence>
<dbReference type="Gene3D" id="3.40.50.300">
    <property type="entry name" value="P-loop containing nucleotide triphosphate hydrolases"/>
    <property type="match status" value="1"/>
</dbReference>
<keyword evidence="5" id="KW-1185">Reference proteome</keyword>
<dbReference type="Proteomes" id="UP001139384">
    <property type="component" value="Unassembled WGS sequence"/>
</dbReference>
<proteinExistence type="predicted"/>
<dbReference type="EMBL" id="JAKEIP010000051">
    <property type="protein sequence ID" value="MCF1594961.1"/>
    <property type="molecule type" value="Genomic_DNA"/>
</dbReference>
<dbReference type="AlphaFoldDB" id="A0A9X1PXT0"/>
<feature type="region of interest" description="Disordered" evidence="1">
    <location>
        <begin position="451"/>
        <end position="470"/>
    </location>
</feature>
<dbReference type="InterPro" id="IPR011646">
    <property type="entry name" value="KAP_P-loop"/>
</dbReference>
<evidence type="ECO:0000313" key="4">
    <source>
        <dbReference type="EMBL" id="MCF1594961.1"/>
    </source>
</evidence>